<reference evidence="1 2" key="1">
    <citation type="journal article" date="2021" name="BMC Genomics">
        <title>Datura genome reveals duplications of psychoactive alkaloid biosynthetic genes and high mutation rate following tissue culture.</title>
        <authorList>
            <person name="Rajewski A."/>
            <person name="Carter-House D."/>
            <person name="Stajich J."/>
            <person name="Litt A."/>
        </authorList>
    </citation>
    <scope>NUCLEOTIDE SEQUENCE [LARGE SCALE GENOMIC DNA]</scope>
    <source>
        <strain evidence="1">AR-01</strain>
    </source>
</reference>
<dbReference type="EMBL" id="JACEIK010001819">
    <property type="protein sequence ID" value="MCD7472359.1"/>
    <property type="molecule type" value="Genomic_DNA"/>
</dbReference>
<gene>
    <name evidence="1" type="ORF">HAX54_013517</name>
</gene>
<evidence type="ECO:0000313" key="2">
    <source>
        <dbReference type="Proteomes" id="UP000823775"/>
    </source>
</evidence>
<feature type="non-terminal residue" evidence="1">
    <location>
        <position position="1"/>
    </location>
</feature>
<accession>A0ABS8TP81</accession>
<comment type="caution">
    <text evidence="1">The sequence shown here is derived from an EMBL/GenBank/DDBJ whole genome shotgun (WGS) entry which is preliminary data.</text>
</comment>
<feature type="non-terminal residue" evidence="1">
    <location>
        <position position="83"/>
    </location>
</feature>
<protein>
    <submittedName>
        <fullName evidence="1">Uncharacterized protein</fullName>
    </submittedName>
</protein>
<dbReference type="Proteomes" id="UP000823775">
    <property type="component" value="Unassembled WGS sequence"/>
</dbReference>
<sequence length="83" mass="9314">IKEILAKVLKKVESTNSGIKEIRGDPSSVNQLKKRALLSDSMPNPKNDNYCIVITARSGRVLELVVELVIDNQIDEDSKYSWV</sequence>
<name>A0ABS8TP81_DATST</name>
<organism evidence="1 2">
    <name type="scientific">Datura stramonium</name>
    <name type="common">Jimsonweed</name>
    <name type="synonym">Common thornapple</name>
    <dbReference type="NCBI Taxonomy" id="4076"/>
    <lineage>
        <taxon>Eukaryota</taxon>
        <taxon>Viridiplantae</taxon>
        <taxon>Streptophyta</taxon>
        <taxon>Embryophyta</taxon>
        <taxon>Tracheophyta</taxon>
        <taxon>Spermatophyta</taxon>
        <taxon>Magnoliopsida</taxon>
        <taxon>eudicotyledons</taxon>
        <taxon>Gunneridae</taxon>
        <taxon>Pentapetalae</taxon>
        <taxon>asterids</taxon>
        <taxon>lamiids</taxon>
        <taxon>Solanales</taxon>
        <taxon>Solanaceae</taxon>
        <taxon>Solanoideae</taxon>
        <taxon>Datureae</taxon>
        <taxon>Datura</taxon>
    </lineage>
</organism>
<evidence type="ECO:0000313" key="1">
    <source>
        <dbReference type="EMBL" id="MCD7472359.1"/>
    </source>
</evidence>
<keyword evidence="2" id="KW-1185">Reference proteome</keyword>
<proteinExistence type="predicted"/>